<feature type="compositionally biased region" description="Basic residues" evidence="1">
    <location>
        <begin position="197"/>
        <end position="208"/>
    </location>
</feature>
<evidence type="ECO:0000313" key="2">
    <source>
        <dbReference type="EMBL" id="KAJ4451974.1"/>
    </source>
</evidence>
<name>A0ABQ8TZ13_PERAM</name>
<evidence type="ECO:0000256" key="1">
    <source>
        <dbReference type="SAM" id="MobiDB-lite"/>
    </source>
</evidence>
<feature type="compositionally biased region" description="Polar residues" evidence="1">
    <location>
        <begin position="106"/>
        <end position="124"/>
    </location>
</feature>
<feature type="region of interest" description="Disordered" evidence="1">
    <location>
        <begin position="187"/>
        <end position="209"/>
    </location>
</feature>
<gene>
    <name evidence="2" type="ORF">ANN_03458</name>
</gene>
<evidence type="ECO:0000313" key="3">
    <source>
        <dbReference type="Proteomes" id="UP001148838"/>
    </source>
</evidence>
<organism evidence="2 3">
    <name type="scientific">Periplaneta americana</name>
    <name type="common">American cockroach</name>
    <name type="synonym">Blatta americana</name>
    <dbReference type="NCBI Taxonomy" id="6978"/>
    <lineage>
        <taxon>Eukaryota</taxon>
        <taxon>Metazoa</taxon>
        <taxon>Ecdysozoa</taxon>
        <taxon>Arthropoda</taxon>
        <taxon>Hexapoda</taxon>
        <taxon>Insecta</taxon>
        <taxon>Pterygota</taxon>
        <taxon>Neoptera</taxon>
        <taxon>Polyneoptera</taxon>
        <taxon>Dictyoptera</taxon>
        <taxon>Blattodea</taxon>
        <taxon>Blattoidea</taxon>
        <taxon>Blattidae</taxon>
        <taxon>Blattinae</taxon>
        <taxon>Periplaneta</taxon>
    </lineage>
</organism>
<proteinExistence type="predicted"/>
<dbReference type="PANTHER" id="PTHR47326">
    <property type="entry name" value="TRANSPOSABLE ELEMENT TC3 TRANSPOSASE-LIKE PROTEIN"/>
    <property type="match status" value="1"/>
</dbReference>
<dbReference type="Proteomes" id="UP001148838">
    <property type="component" value="Unassembled WGS sequence"/>
</dbReference>
<protein>
    <submittedName>
        <fullName evidence="2">Uncharacterized protein</fullName>
    </submittedName>
</protein>
<feature type="region of interest" description="Disordered" evidence="1">
    <location>
        <begin position="91"/>
        <end position="148"/>
    </location>
</feature>
<keyword evidence="3" id="KW-1185">Reference proteome</keyword>
<reference evidence="2 3" key="1">
    <citation type="journal article" date="2022" name="Allergy">
        <title>Genome assembly and annotation of Periplaneta americana reveal a comprehensive cockroach allergen profile.</title>
        <authorList>
            <person name="Wang L."/>
            <person name="Xiong Q."/>
            <person name="Saelim N."/>
            <person name="Wang L."/>
            <person name="Nong W."/>
            <person name="Wan A.T."/>
            <person name="Shi M."/>
            <person name="Liu X."/>
            <person name="Cao Q."/>
            <person name="Hui J.H.L."/>
            <person name="Sookrung N."/>
            <person name="Leung T.F."/>
            <person name="Tungtrongchitr A."/>
            <person name="Tsui S.K.W."/>
        </authorList>
    </citation>
    <scope>NUCLEOTIDE SEQUENCE [LARGE SCALE GENOMIC DNA]</scope>
    <source>
        <strain evidence="2">PWHHKU_190912</strain>
    </source>
</reference>
<comment type="caution">
    <text evidence="2">The sequence shown here is derived from an EMBL/GenBank/DDBJ whole genome shotgun (WGS) entry which is preliminary data.</text>
</comment>
<sequence>MRPRIRHRLPGIRLTVGDNLGKKLNQVHYVEDMNRFNKDMKASLICSSCKKFTEELVAMCADANNVCKGCKPNPEICPDCGGELPSHNKALEDNAAGPSNAGETEFTPSLSGVAAQNAQRNSVVNEELPSAKNKALEDNSEGPSNAGELEMTFSLSGSATQNGVRNSGVNGSTEAYELTATPEGSLTWKKTNLGAKLKNKPPGHQRRVRTPENVERVRQATLRSPDLSARRHSVSLGISNRTVRRILHDDLHLHPYKMGGCAEILCKGLPPTVNFAQEMLALHEQYENMMVTMSDEAHYHLNGAVNRILDELKDAIRQHITQIN</sequence>
<accession>A0ABQ8TZ13</accession>
<dbReference type="PANTHER" id="PTHR47326:SF1">
    <property type="entry name" value="HTH PSQ-TYPE DOMAIN-CONTAINING PROTEIN"/>
    <property type="match status" value="1"/>
</dbReference>
<dbReference type="EMBL" id="JAJSOF020000001">
    <property type="protein sequence ID" value="KAJ4451974.1"/>
    <property type="molecule type" value="Genomic_DNA"/>
</dbReference>